<comment type="caution">
    <text evidence="4">The sequence shown here is derived from an EMBL/GenBank/DDBJ whole genome shotgun (WGS) entry which is preliminary data.</text>
</comment>
<dbReference type="SUPFAM" id="SSF50978">
    <property type="entry name" value="WD40 repeat-like"/>
    <property type="match status" value="1"/>
</dbReference>
<feature type="repeat" description="WD" evidence="3">
    <location>
        <begin position="532"/>
        <end position="562"/>
    </location>
</feature>
<dbReference type="InterPro" id="IPR040324">
    <property type="entry name" value="WDR44/Dgr2"/>
</dbReference>
<dbReference type="SMART" id="SM00320">
    <property type="entry name" value="WD40"/>
    <property type="match status" value="7"/>
</dbReference>
<accession>A0A0K9P1S6</accession>
<dbReference type="OMA" id="IWNIPGC"/>
<dbReference type="Pfam" id="PF00400">
    <property type="entry name" value="WD40"/>
    <property type="match status" value="5"/>
</dbReference>
<evidence type="ECO:0000313" key="5">
    <source>
        <dbReference type="Proteomes" id="UP000036987"/>
    </source>
</evidence>
<feature type="repeat" description="WD" evidence="3">
    <location>
        <begin position="386"/>
        <end position="419"/>
    </location>
</feature>
<feature type="repeat" description="WD" evidence="3">
    <location>
        <begin position="242"/>
        <end position="275"/>
    </location>
</feature>
<keyword evidence="2" id="KW-0677">Repeat</keyword>
<dbReference type="InterPro" id="IPR015943">
    <property type="entry name" value="WD40/YVTN_repeat-like_dom_sf"/>
</dbReference>
<dbReference type="OrthoDB" id="408728at2759"/>
<organism evidence="4 5">
    <name type="scientific">Zostera marina</name>
    <name type="common">Eelgrass</name>
    <dbReference type="NCBI Taxonomy" id="29655"/>
    <lineage>
        <taxon>Eukaryota</taxon>
        <taxon>Viridiplantae</taxon>
        <taxon>Streptophyta</taxon>
        <taxon>Embryophyta</taxon>
        <taxon>Tracheophyta</taxon>
        <taxon>Spermatophyta</taxon>
        <taxon>Magnoliopsida</taxon>
        <taxon>Liliopsida</taxon>
        <taxon>Zosteraceae</taxon>
        <taxon>Zostera</taxon>
    </lineage>
</organism>
<evidence type="ECO:0000256" key="1">
    <source>
        <dbReference type="ARBA" id="ARBA00022574"/>
    </source>
</evidence>
<sequence length="718" mass="80518">MIGYNGIMNCGHVCSSVESWMEEEFFDTRDEDLSLSDSAPDSCPGSLTDHNFDYNVWTEGFHSGKDRRRRLRRWMGLTSPSYASSLCSSESINVSIGAADIERITSDSGVISVGEGRFVSNFSSKTSDVSNLEDGGSLRIGSSKSMSFDESQMILGDSLSSFASTSSPEVIHQKKKKKKKNGWLKRLGMSTCFVAKKENIVHSVHNRSSKDYAGDTANQRVKVHTYRKKTKEFSAVYMGQDFSAHKGAIMSMKFSLDGRFLASGGVDGMVRVWSIVSKTNCITERNFPKKDLSRLYIIGDDKLNKWSSICNSIKPKTPGRSISESADCVVMPSDVFQISEEPIHVFCGHEADVLDLSWSKQKFLLSSSCDKNVRLWHQGQDDCIKVFPHNDYVTCVQFNPIDERYFASGSIDGKVRIWDTFGCQVVDWIDAKDIVSAICYQPDGKGIVVGCFSGTCRFYSTSGSHLQLDSQILLQGKKKFRSKRITGLEFSPTDPQNLMVTSADSHITILDRFDIVRKYKGFQNTGSRIFASFTSDGKHIISASEDSNVYVWNHTEQNNSHKKRRHVERKWSSERFISRNISIAIPWTEEERCNCTTVMSAEQALMVATGNSESFLQYKSDMYNNSYLQTPVIGGITVNSGFFSEFMSRSCATWPEEQLLPYLATSPPIFCRSHIKFLKTQCQNLAGASQNAWGRVIVTAGYDGRIRSFCNYGLPVRI</sequence>
<dbReference type="AlphaFoldDB" id="A0A0K9P1S6"/>
<dbReference type="PROSITE" id="PS50294">
    <property type="entry name" value="WD_REPEATS_REGION"/>
    <property type="match status" value="3"/>
</dbReference>
<dbReference type="Gene3D" id="2.130.10.10">
    <property type="entry name" value="YVTN repeat-like/Quinoprotein amine dehydrogenase"/>
    <property type="match status" value="2"/>
</dbReference>
<dbReference type="PANTHER" id="PTHR14221:SF0">
    <property type="entry name" value="WD REPEAT-CONTAINING PROTEIN 44"/>
    <property type="match status" value="1"/>
</dbReference>
<keyword evidence="1 3" id="KW-0853">WD repeat</keyword>
<protein>
    <submittedName>
        <fullName evidence="4">Putative WD-repeat protein</fullName>
    </submittedName>
</protein>
<dbReference type="PRINTS" id="PR00320">
    <property type="entry name" value="GPROTEINBRPT"/>
</dbReference>
<dbReference type="EMBL" id="LFYR01001410">
    <property type="protein sequence ID" value="KMZ62145.1"/>
    <property type="molecule type" value="Genomic_DNA"/>
</dbReference>
<dbReference type="PROSITE" id="PS50082">
    <property type="entry name" value="WD_REPEATS_2"/>
    <property type="match status" value="4"/>
</dbReference>
<gene>
    <name evidence="4" type="ORF">ZOSMA_48G00650</name>
</gene>
<evidence type="ECO:0000256" key="3">
    <source>
        <dbReference type="PROSITE-ProRule" id="PRU00221"/>
    </source>
</evidence>
<name>A0A0K9P1S6_ZOSMR</name>
<reference evidence="5" key="1">
    <citation type="journal article" date="2016" name="Nature">
        <title>The genome of the seagrass Zostera marina reveals angiosperm adaptation to the sea.</title>
        <authorList>
            <person name="Olsen J.L."/>
            <person name="Rouze P."/>
            <person name="Verhelst B."/>
            <person name="Lin Y.-C."/>
            <person name="Bayer T."/>
            <person name="Collen J."/>
            <person name="Dattolo E."/>
            <person name="De Paoli E."/>
            <person name="Dittami S."/>
            <person name="Maumus F."/>
            <person name="Michel G."/>
            <person name="Kersting A."/>
            <person name="Lauritano C."/>
            <person name="Lohaus R."/>
            <person name="Toepel M."/>
            <person name="Tonon T."/>
            <person name="Vanneste K."/>
            <person name="Amirebrahimi M."/>
            <person name="Brakel J."/>
            <person name="Bostroem C."/>
            <person name="Chovatia M."/>
            <person name="Grimwood J."/>
            <person name="Jenkins J.W."/>
            <person name="Jueterbock A."/>
            <person name="Mraz A."/>
            <person name="Stam W.T."/>
            <person name="Tice H."/>
            <person name="Bornberg-Bauer E."/>
            <person name="Green P.J."/>
            <person name="Pearson G.A."/>
            <person name="Procaccini G."/>
            <person name="Duarte C.M."/>
            <person name="Schmutz J."/>
            <person name="Reusch T.B.H."/>
            <person name="Van de Peer Y."/>
        </authorList>
    </citation>
    <scope>NUCLEOTIDE SEQUENCE [LARGE SCALE GENOMIC DNA]</scope>
    <source>
        <strain evidence="5">cv. Finnish</strain>
    </source>
</reference>
<proteinExistence type="predicted"/>
<evidence type="ECO:0000256" key="2">
    <source>
        <dbReference type="ARBA" id="ARBA00022737"/>
    </source>
</evidence>
<dbReference type="PANTHER" id="PTHR14221">
    <property type="entry name" value="WD REPEAT DOMAIN 44"/>
    <property type="match status" value="1"/>
</dbReference>
<dbReference type="InterPro" id="IPR001680">
    <property type="entry name" value="WD40_rpt"/>
</dbReference>
<dbReference type="Proteomes" id="UP000036987">
    <property type="component" value="Unassembled WGS sequence"/>
</dbReference>
<dbReference type="STRING" id="29655.A0A0K9P1S6"/>
<dbReference type="InterPro" id="IPR020472">
    <property type="entry name" value="WD40_PAC1"/>
</dbReference>
<feature type="repeat" description="WD" evidence="3">
    <location>
        <begin position="346"/>
        <end position="376"/>
    </location>
</feature>
<keyword evidence="5" id="KW-1185">Reference proteome</keyword>
<evidence type="ECO:0000313" key="4">
    <source>
        <dbReference type="EMBL" id="KMZ62145.1"/>
    </source>
</evidence>
<dbReference type="InterPro" id="IPR036322">
    <property type="entry name" value="WD40_repeat_dom_sf"/>
</dbReference>